<sequence>MTHRLHNDARIFAVGFVLACTDVAALAQKALSTEFVAEHAGDPVLAFKWHCTDYDIEAIDIPKHEAIFVAVHFYPWVYGDKAPREVENIPPERQKEWDRLYGRHLGRKCPPKRMLYPHISLGTVYFMERYLNRVVATHQLEDLLLVPLNPSEFHGVVVAGASSKDLLCSSHLLHRLADLCLPCYLGLCCCVNDSDSEVVKVRNVRVCSFNLRT</sequence>
<comment type="caution">
    <text evidence="2">The sequence shown here is derived from an EMBL/GenBank/DDBJ whole genome shotgun (WGS) entry which is preliminary data.</text>
</comment>
<accession>A0AAD7JCW7</accession>
<organism evidence="2 3">
    <name type="scientific">Mycena maculata</name>
    <dbReference type="NCBI Taxonomy" id="230809"/>
    <lineage>
        <taxon>Eukaryota</taxon>
        <taxon>Fungi</taxon>
        <taxon>Dikarya</taxon>
        <taxon>Basidiomycota</taxon>
        <taxon>Agaricomycotina</taxon>
        <taxon>Agaricomycetes</taxon>
        <taxon>Agaricomycetidae</taxon>
        <taxon>Agaricales</taxon>
        <taxon>Marasmiineae</taxon>
        <taxon>Mycenaceae</taxon>
        <taxon>Mycena</taxon>
    </lineage>
</organism>
<gene>
    <name evidence="2" type="ORF">DFH07DRAFT_414614</name>
</gene>
<evidence type="ECO:0000313" key="3">
    <source>
        <dbReference type="Proteomes" id="UP001215280"/>
    </source>
</evidence>
<dbReference type="Proteomes" id="UP001215280">
    <property type="component" value="Unassembled WGS sequence"/>
</dbReference>
<dbReference type="EMBL" id="JARJLG010000044">
    <property type="protein sequence ID" value="KAJ7761964.1"/>
    <property type="molecule type" value="Genomic_DNA"/>
</dbReference>
<evidence type="ECO:0000313" key="2">
    <source>
        <dbReference type="EMBL" id="KAJ7761964.1"/>
    </source>
</evidence>
<reference evidence="2" key="1">
    <citation type="submission" date="2023-03" db="EMBL/GenBank/DDBJ databases">
        <title>Massive genome expansion in bonnet fungi (Mycena s.s.) driven by repeated elements and novel gene families across ecological guilds.</title>
        <authorList>
            <consortium name="Lawrence Berkeley National Laboratory"/>
            <person name="Harder C.B."/>
            <person name="Miyauchi S."/>
            <person name="Viragh M."/>
            <person name="Kuo A."/>
            <person name="Thoen E."/>
            <person name="Andreopoulos B."/>
            <person name="Lu D."/>
            <person name="Skrede I."/>
            <person name="Drula E."/>
            <person name="Henrissat B."/>
            <person name="Morin E."/>
            <person name="Kohler A."/>
            <person name="Barry K."/>
            <person name="LaButti K."/>
            <person name="Morin E."/>
            <person name="Salamov A."/>
            <person name="Lipzen A."/>
            <person name="Mereny Z."/>
            <person name="Hegedus B."/>
            <person name="Baldrian P."/>
            <person name="Stursova M."/>
            <person name="Weitz H."/>
            <person name="Taylor A."/>
            <person name="Grigoriev I.V."/>
            <person name="Nagy L.G."/>
            <person name="Martin F."/>
            <person name="Kauserud H."/>
        </authorList>
    </citation>
    <scope>NUCLEOTIDE SEQUENCE</scope>
    <source>
        <strain evidence="2">CBHHK188m</strain>
    </source>
</reference>
<keyword evidence="3" id="KW-1185">Reference proteome</keyword>
<name>A0AAD7JCW7_9AGAR</name>
<feature type="chain" id="PRO_5042197122" description="HNH nuclease domain-containing protein" evidence="1">
    <location>
        <begin position="28"/>
        <end position="213"/>
    </location>
</feature>
<feature type="signal peptide" evidence="1">
    <location>
        <begin position="1"/>
        <end position="27"/>
    </location>
</feature>
<evidence type="ECO:0008006" key="4">
    <source>
        <dbReference type="Google" id="ProtNLM"/>
    </source>
</evidence>
<evidence type="ECO:0000256" key="1">
    <source>
        <dbReference type="SAM" id="SignalP"/>
    </source>
</evidence>
<proteinExistence type="predicted"/>
<keyword evidence="1" id="KW-0732">Signal</keyword>
<dbReference type="AlphaFoldDB" id="A0AAD7JCW7"/>
<protein>
    <recommendedName>
        <fullName evidence="4">HNH nuclease domain-containing protein</fullName>
    </recommendedName>
</protein>